<sequence>MLSLFAIGAITLWRMAFLPFDRADLYVDDAQYWFWGQQLAWGYYSKPPLIAWILRLSTSIGSDSPFWIRLPLPLIWAFTSVVVGLIARRLYGARAGAVAGFGFSLFPAVAVASLLVSTDTPMLACFALAILAFITLAERRSIGWAIVLGAAVGVGMLSKYAMIYFPISAVLAALVMPQARIARRDAVIALVVGLLILSPNIFWNLQNGFTTLQHTADNTKLEGGAGFYPIKLLDFIGAQFGVAGPVFFAAYILGLGRVVSDSRARLLAFLSLPTFLIVSVQAILAGAHGNWAAAGHVAAAVLASAVLAPRPRWLAAGLVLNGAIALALPVATTVADSFRLGDQLALYRYVGRTAATHEFERLAREQGLEAIVATNRDILADLFYTLRDSDLTIYAEPVDGFPPHHYAQKHPLPPGPGEVLFVGRGEPPDCRPGGTPGTEVARWRPAEGYVTTDFAAYRVPRSCWFPG</sequence>
<keyword evidence="7 8" id="KW-0472">Membrane</keyword>
<dbReference type="AlphaFoldDB" id="A0A840SXZ5"/>
<dbReference type="RefSeq" id="WP_184154016.1">
    <property type="nucleotide sequence ID" value="NZ_JACHFM010000005.1"/>
</dbReference>
<dbReference type="GO" id="GO:0016763">
    <property type="term" value="F:pentosyltransferase activity"/>
    <property type="evidence" value="ECO:0007669"/>
    <property type="project" value="TreeGrafter"/>
</dbReference>
<name>A0A840SXZ5_9RHOB</name>
<keyword evidence="5 8" id="KW-0812">Transmembrane</keyword>
<dbReference type="GO" id="GO:0009103">
    <property type="term" value="P:lipopolysaccharide biosynthetic process"/>
    <property type="evidence" value="ECO:0007669"/>
    <property type="project" value="UniProtKB-ARBA"/>
</dbReference>
<protein>
    <submittedName>
        <fullName evidence="10">4-amino-4-deoxy-L-arabinose transferase-like glycosyltransferase</fullName>
    </submittedName>
</protein>
<evidence type="ECO:0000256" key="5">
    <source>
        <dbReference type="ARBA" id="ARBA00022692"/>
    </source>
</evidence>
<reference evidence="10 11" key="1">
    <citation type="submission" date="2020-08" db="EMBL/GenBank/DDBJ databases">
        <title>Genomic Encyclopedia of Type Strains, Phase IV (KMG-IV): sequencing the most valuable type-strain genomes for metagenomic binning, comparative biology and taxonomic classification.</title>
        <authorList>
            <person name="Goeker M."/>
        </authorList>
    </citation>
    <scope>NUCLEOTIDE SEQUENCE [LARGE SCALE GENOMIC DNA]</scope>
    <source>
        <strain evidence="10 11">DSM 101730</strain>
    </source>
</reference>
<feature type="transmembrane region" description="Helical" evidence="8">
    <location>
        <begin position="266"/>
        <end position="285"/>
    </location>
</feature>
<feature type="transmembrane region" description="Helical" evidence="8">
    <location>
        <begin position="235"/>
        <end position="254"/>
    </location>
</feature>
<feature type="transmembrane region" description="Helical" evidence="8">
    <location>
        <begin position="313"/>
        <end position="331"/>
    </location>
</feature>
<dbReference type="EMBL" id="JACHFM010000005">
    <property type="protein sequence ID" value="MBB5223981.1"/>
    <property type="molecule type" value="Genomic_DNA"/>
</dbReference>
<comment type="caution">
    <text evidence="10">The sequence shown here is derived from an EMBL/GenBank/DDBJ whole genome shotgun (WGS) entry which is preliminary data.</text>
</comment>
<dbReference type="PANTHER" id="PTHR33908">
    <property type="entry name" value="MANNOSYLTRANSFERASE YKCB-RELATED"/>
    <property type="match status" value="1"/>
</dbReference>
<dbReference type="Pfam" id="PF13231">
    <property type="entry name" value="PMT_2"/>
    <property type="match status" value="1"/>
</dbReference>
<feature type="transmembrane region" description="Helical" evidence="8">
    <location>
        <begin position="93"/>
        <end position="115"/>
    </location>
</feature>
<comment type="subcellular location">
    <subcellularLocation>
        <location evidence="1">Cell membrane</location>
        <topology evidence="1">Multi-pass membrane protein</topology>
    </subcellularLocation>
</comment>
<feature type="domain" description="Glycosyltransferase RgtA/B/C/D-like" evidence="9">
    <location>
        <begin position="45"/>
        <end position="203"/>
    </location>
</feature>
<evidence type="ECO:0000259" key="9">
    <source>
        <dbReference type="Pfam" id="PF13231"/>
    </source>
</evidence>
<keyword evidence="6 8" id="KW-1133">Transmembrane helix</keyword>
<organism evidence="10 11">
    <name type="scientific">Amaricoccus macauensis</name>
    <dbReference type="NCBI Taxonomy" id="57001"/>
    <lineage>
        <taxon>Bacteria</taxon>
        <taxon>Pseudomonadati</taxon>
        <taxon>Pseudomonadota</taxon>
        <taxon>Alphaproteobacteria</taxon>
        <taxon>Rhodobacterales</taxon>
        <taxon>Paracoccaceae</taxon>
        <taxon>Amaricoccus</taxon>
    </lineage>
</organism>
<keyword evidence="2" id="KW-1003">Cell membrane</keyword>
<evidence type="ECO:0000256" key="8">
    <source>
        <dbReference type="SAM" id="Phobius"/>
    </source>
</evidence>
<evidence type="ECO:0000256" key="6">
    <source>
        <dbReference type="ARBA" id="ARBA00022989"/>
    </source>
</evidence>
<gene>
    <name evidence="10" type="ORF">HNP73_003942</name>
</gene>
<dbReference type="PANTHER" id="PTHR33908:SF11">
    <property type="entry name" value="MEMBRANE PROTEIN"/>
    <property type="match status" value="1"/>
</dbReference>
<dbReference type="InterPro" id="IPR038731">
    <property type="entry name" value="RgtA/B/C-like"/>
</dbReference>
<keyword evidence="4 10" id="KW-0808">Transferase</keyword>
<evidence type="ECO:0000313" key="11">
    <source>
        <dbReference type="Proteomes" id="UP000549457"/>
    </source>
</evidence>
<dbReference type="GO" id="GO:0005886">
    <property type="term" value="C:plasma membrane"/>
    <property type="evidence" value="ECO:0007669"/>
    <property type="project" value="UniProtKB-SubCell"/>
</dbReference>
<evidence type="ECO:0000256" key="4">
    <source>
        <dbReference type="ARBA" id="ARBA00022679"/>
    </source>
</evidence>
<evidence type="ECO:0000256" key="3">
    <source>
        <dbReference type="ARBA" id="ARBA00022676"/>
    </source>
</evidence>
<feature type="transmembrane region" description="Helical" evidence="8">
    <location>
        <begin position="186"/>
        <end position="203"/>
    </location>
</feature>
<dbReference type="Proteomes" id="UP000549457">
    <property type="component" value="Unassembled WGS sequence"/>
</dbReference>
<evidence type="ECO:0000256" key="1">
    <source>
        <dbReference type="ARBA" id="ARBA00004651"/>
    </source>
</evidence>
<keyword evidence="3" id="KW-0328">Glycosyltransferase</keyword>
<feature type="transmembrane region" description="Helical" evidence="8">
    <location>
        <begin position="66"/>
        <end position="87"/>
    </location>
</feature>
<evidence type="ECO:0000256" key="7">
    <source>
        <dbReference type="ARBA" id="ARBA00023136"/>
    </source>
</evidence>
<keyword evidence="11" id="KW-1185">Reference proteome</keyword>
<proteinExistence type="predicted"/>
<accession>A0A840SXZ5</accession>
<dbReference type="InterPro" id="IPR050297">
    <property type="entry name" value="LipidA_mod_glycosyltrf_83"/>
</dbReference>
<feature type="transmembrane region" description="Helical" evidence="8">
    <location>
        <begin position="144"/>
        <end position="174"/>
    </location>
</feature>
<feature type="transmembrane region" description="Helical" evidence="8">
    <location>
        <begin position="291"/>
        <end position="308"/>
    </location>
</feature>
<evidence type="ECO:0000256" key="2">
    <source>
        <dbReference type="ARBA" id="ARBA00022475"/>
    </source>
</evidence>
<evidence type="ECO:0000313" key="10">
    <source>
        <dbReference type="EMBL" id="MBB5223981.1"/>
    </source>
</evidence>